<evidence type="ECO:0000313" key="1">
    <source>
        <dbReference type="EMBL" id="KAG0411026.1"/>
    </source>
</evidence>
<dbReference type="Proteomes" id="UP000805193">
    <property type="component" value="Unassembled WGS sequence"/>
</dbReference>
<sequence>MPRERKGANKFKDADLDNSAVGPGGDMKLQPGSPSTKKRRTPAQASPSIPDLVPPPPMTGYGETIVASNPFDDTVPSQQTHLHHRPPQHAMLHQSPSVNQPPQMSAASVMPPSAMHPKPMPMMSGKIYPHDQPMVFNPQNPNAPPIYPCGVCHKEVHDNDQAILCESGCNFWFHRICTGLTDAAFHLLTQEVYAEWVCDRCLSSKSIPLVKFKP</sequence>
<name>A0AC60NV42_IXOPE</name>
<evidence type="ECO:0000313" key="2">
    <source>
        <dbReference type="Proteomes" id="UP000805193"/>
    </source>
</evidence>
<comment type="caution">
    <text evidence="1">The sequence shown here is derived from an EMBL/GenBank/DDBJ whole genome shotgun (WGS) entry which is preliminary data.</text>
</comment>
<reference evidence="1 2" key="1">
    <citation type="journal article" date="2020" name="Cell">
        <title>Large-Scale Comparative Analyses of Tick Genomes Elucidate Their Genetic Diversity and Vector Capacities.</title>
        <authorList>
            <consortium name="Tick Genome and Microbiome Consortium (TIGMIC)"/>
            <person name="Jia N."/>
            <person name="Wang J."/>
            <person name="Shi W."/>
            <person name="Du L."/>
            <person name="Sun Y."/>
            <person name="Zhan W."/>
            <person name="Jiang J.F."/>
            <person name="Wang Q."/>
            <person name="Zhang B."/>
            <person name="Ji P."/>
            <person name="Bell-Sakyi L."/>
            <person name="Cui X.M."/>
            <person name="Yuan T.T."/>
            <person name="Jiang B.G."/>
            <person name="Yang W.F."/>
            <person name="Lam T.T."/>
            <person name="Chang Q.C."/>
            <person name="Ding S.J."/>
            <person name="Wang X.J."/>
            <person name="Zhu J.G."/>
            <person name="Ruan X.D."/>
            <person name="Zhao L."/>
            <person name="Wei J.T."/>
            <person name="Ye R.Z."/>
            <person name="Que T.C."/>
            <person name="Du C.H."/>
            <person name="Zhou Y.H."/>
            <person name="Cheng J.X."/>
            <person name="Dai P.F."/>
            <person name="Guo W.B."/>
            <person name="Han X.H."/>
            <person name="Huang E.J."/>
            <person name="Li L.F."/>
            <person name="Wei W."/>
            <person name="Gao Y.C."/>
            <person name="Liu J.Z."/>
            <person name="Shao H.Z."/>
            <person name="Wang X."/>
            <person name="Wang C.C."/>
            <person name="Yang T.C."/>
            <person name="Huo Q.B."/>
            <person name="Li W."/>
            <person name="Chen H.Y."/>
            <person name="Chen S.E."/>
            <person name="Zhou L.G."/>
            <person name="Ni X.B."/>
            <person name="Tian J.H."/>
            <person name="Sheng Y."/>
            <person name="Liu T."/>
            <person name="Pan Y.S."/>
            <person name="Xia L.Y."/>
            <person name="Li J."/>
            <person name="Zhao F."/>
            <person name="Cao W.C."/>
        </authorList>
    </citation>
    <scope>NUCLEOTIDE SEQUENCE [LARGE SCALE GENOMIC DNA]</scope>
    <source>
        <tissue evidence="1">Larvae</tissue>
    </source>
</reference>
<accession>A0AC60NV42</accession>
<keyword evidence="2" id="KW-1185">Reference proteome</keyword>
<gene>
    <name evidence="1" type="ORF">HPB47_011861</name>
</gene>
<protein>
    <submittedName>
        <fullName evidence="1">Uncharacterized protein</fullName>
    </submittedName>
</protein>
<organism evidence="1 2">
    <name type="scientific">Ixodes persulcatus</name>
    <name type="common">Taiga tick</name>
    <dbReference type="NCBI Taxonomy" id="34615"/>
    <lineage>
        <taxon>Eukaryota</taxon>
        <taxon>Metazoa</taxon>
        <taxon>Ecdysozoa</taxon>
        <taxon>Arthropoda</taxon>
        <taxon>Chelicerata</taxon>
        <taxon>Arachnida</taxon>
        <taxon>Acari</taxon>
        <taxon>Parasitiformes</taxon>
        <taxon>Ixodida</taxon>
        <taxon>Ixodoidea</taxon>
        <taxon>Ixodidae</taxon>
        <taxon>Ixodinae</taxon>
        <taxon>Ixodes</taxon>
    </lineage>
</organism>
<proteinExistence type="predicted"/>
<dbReference type="EMBL" id="JABSTQ010011467">
    <property type="protein sequence ID" value="KAG0411026.1"/>
    <property type="molecule type" value="Genomic_DNA"/>
</dbReference>